<dbReference type="GeneID" id="69116558"/>
<gene>
    <name evidence="2" type="ORF">ACFOKC_07220</name>
</gene>
<feature type="compositionally biased region" description="Low complexity" evidence="1">
    <location>
        <begin position="30"/>
        <end position="53"/>
    </location>
</feature>
<dbReference type="PROSITE" id="PS51257">
    <property type="entry name" value="PROKAR_LIPOPROTEIN"/>
    <property type="match status" value="1"/>
</dbReference>
<evidence type="ECO:0000313" key="2">
    <source>
        <dbReference type="EMBL" id="MFC3477512.1"/>
    </source>
</evidence>
<organism evidence="2 3">
    <name type="scientific">Halobacterium litoreum</name>
    <dbReference type="NCBI Taxonomy" id="2039234"/>
    <lineage>
        <taxon>Archaea</taxon>
        <taxon>Methanobacteriati</taxon>
        <taxon>Methanobacteriota</taxon>
        <taxon>Stenosarchaea group</taxon>
        <taxon>Halobacteria</taxon>
        <taxon>Halobacteriales</taxon>
        <taxon>Halobacteriaceae</taxon>
        <taxon>Halobacterium</taxon>
    </lineage>
</organism>
<evidence type="ECO:0000313" key="3">
    <source>
        <dbReference type="Proteomes" id="UP001595660"/>
    </source>
</evidence>
<comment type="caution">
    <text evidence="2">The sequence shown here is derived from an EMBL/GenBank/DDBJ whole genome shotgun (WGS) entry which is preliminary data.</text>
</comment>
<name>A0ABD5NE56_9EURY</name>
<dbReference type="Proteomes" id="UP001595660">
    <property type="component" value="Unassembled WGS sequence"/>
</dbReference>
<accession>A0ABD5NE56</accession>
<proteinExistence type="predicted"/>
<evidence type="ECO:0000256" key="1">
    <source>
        <dbReference type="SAM" id="MobiDB-lite"/>
    </source>
</evidence>
<protein>
    <recommendedName>
        <fullName evidence="4">Outer membrane lipoprotein-sorting protein</fullName>
    </recommendedName>
</protein>
<reference evidence="2 3" key="1">
    <citation type="journal article" date="2019" name="Int. J. Syst. Evol. Microbiol.">
        <title>The Global Catalogue of Microorganisms (GCM) 10K type strain sequencing project: providing services to taxonomists for standard genome sequencing and annotation.</title>
        <authorList>
            <consortium name="The Broad Institute Genomics Platform"/>
            <consortium name="The Broad Institute Genome Sequencing Center for Infectious Disease"/>
            <person name="Wu L."/>
            <person name="Ma J."/>
        </authorList>
    </citation>
    <scope>NUCLEOTIDE SEQUENCE [LARGE SCALE GENOMIC DNA]</scope>
    <source>
        <strain evidence="2 3">CGMCC 1.12562</strain>
    </source>
</reference>
<dbReference type="RefSeq" id="WP_232571363.1">
    <property type="nucleotide sequence ID" value="NZ_CP089466.1"/>
</dbReference>
<keyword evidence="3" id="KW-1185">Reference proteome</keyword>
<dbReference type="EMBL" id="JBHRWN010000002">
    <property type="protein sequence ID" value="MFC3477512.1"/>
    <property type="molecule type" value="Genomic_DNA"/>
</dbReference>
<evidence type="ECO:0008006" key="4">
    <source>
        <dbReference type="Google" id="ProtNLM"/>
    </source>
</evidence>
<feature type="region of interest" description="Disordered" evidence="1">
    <location>
        <begin position="25"/>
        <end position="56"/>
    </location>
</feature>
<sequence length="286" mass="30332">MPTRPSVAAVACALLVVSAGCAGLVGSDGGTTTDATTTEPSPTTETTSEPTETSAERLAPGLTRDGVVDAAALADAHRDAVRNHSFTRQSRVERTNDSATVSRESTMVAASESHWRWRVTTDGTPLALGTSNGTFVQYADGEQVVWRLESPARENATYGVRSISVDGGSEPIPPAQVFPSALYERDLVYSLFGNADVTVERANESAIRVRGTVAEMAVDREQVTDVAFAATVTPEGLVESLEMTYEQDGATVERTVRFERTGGDPVERPGWYDTALNRTAATGAGE</sequence>
<dbReference type="AlphaFoldDB" id="A0ABD5NE56"/>